<evidence type="ECO:0000313" key="10">
    <source>
        <dbReference type="Proteomes" id="UP000319941"/>
    </source>
</evidence>
<evidence type="ECO:0000256" key="3">
    <source>
        <dbReference type="ARBA" id="ARBA00006759"/>
    </source>
</evidence>
<dbReference type="GO" id="GO:0019243">
    <property type="term" value="P:methylglyoxal catabolic process to D-lactate via S-lactoyl-glutathione"/>
    <property type="evidence" value="ECO:0007669"/>
    <property type="project" value="UniProtKB-UniRule"/>
</dbReference>
<dbReference type="InterPro" id="IPR032282">
    <property type="entry name" value="HAGH_C"/>
</dbReference>
<evidence type="ECO:0000256" key="2">
    <source>
        <dbReference type="ARBA" id="ARBA00004963"/>
    </source>
</evidence>
<comment type="cofactor">
    <cofactor evidence="7">
        <name>Zn(2+)</name>
        <dbReference type="ChEBI" id="CHEBI:29105"/>
    </cofactor>
    <text evidence="7">Binds 2 Zn(2+) ions per subunit.</text>
</comment>
<dbReference type="OrthoDB" id="9802248at2"/>
<accession>A0A558HLM4</accession>
<comment type="pathway">
    <text evidence="2 7">Secondary metabolite metabolism; methylglyoxal degradation; (R)-lactate from methylglyoxal: step 2/2.</text>
</comment>
<feature type="binding site" evidence="7">
    <location>
        <position position="131"/>
    </location>
    <ligand>
        <name>Zn(2+)</name>
        <dbReference type="ChEBI" id="CHEBI:29105"/>
        <label>1</label>
    </ligand>
</feature>
<dbReference type="InterPro" id="IPR050110">
    <property type="entry name" value="Glyoxalase_II_hydrolase"/>
</dbReference>
<comment type="function">
    <text evidence="7">Thiolesterase that catalyzes the hydrolysis of S-D-lactoyl-glutathione to form glutathione and D-lactic acid.</text>
</comment>
<feature type="domain" description="Metallo-beta-lactamase" evidence="8">
    <location>
        <begin position="12"/>
        <end position="169"/>
    </location>
</feature>
<dbReference type="EMBL" id="VNFH01000006">
    <property type="protein sequence ID" value="TVU70044.1"/>
    <property type="molecule type" value="Genomic_DNA"/>
</dbReference>
<feature type="binding site" evidence="7">
    <location>
        <position position="131"/>
    </location>
    <ligand>
        <name>Zn(2+)</name>
        <dbReference type="ChEBI" id="CHEBI:29105"/>
        <label>2</label>
    </ligand>
</feature>
<evidence type="ECO:0000256" key="6">
    <source>
        <dbReference type="ARBA" id="ARBA00022833"/>
    </source>
</evidence>
<evidence type="ECO:0000256" key="7">
    <source>
        <dbReference type="HAMAP-Rule" id="MF_01374"/>
    </source>
</evidence>
<comment type="similarity">
    <text evidence="3 7">Belongs to the metallo-beta-lactamase superfamily. Glyoxalase II family.</text>
</comment>
<sequence>MMSVTPIAAFQDNYIWLIQSDGSNAVAVVDPGDATPVIEVLESRGLTLDTILITHHHKDHTGGLPELVKRYQPRVIGPHNPAIQDIDERVAQGDTFRVQGRLFEVMEVPGHTLDHIAFVTSGMPGLLFCGDTLFSGGCGRLFEGTAQQMHDSLSRLAALPEDTLVFPAHEYTLANLAFAHAAEPDNKLLDDVTADCENTRSLGRPTLPSNINRERHINPFLRSANPALQRHLVQEGRLSASSDQEDSALLAFTALRQWKDNF</sequence>
<evidence type="ECO:0000256" key="4">
    <source>
        <dbReference type="ARBA" id="ARBA00022723"/>
    </source>
</evidence>
<dbReference type="PIRSF" id="PIRSF005457">
    <property type="entry name" value="Glx"/>
    <property type="match status" value="1"/>
</dbReference>
<dbReference type="AlphaFoldDB" id="A0A558HLM4"/>
<dbReference type="InterPro" id="IPR001279">
    <property type="entry name" value="Metallo-B-lactamas"/>
</dbReference>
<evidence type="ECO:0000313" key="9">
    <source>
        <dbReference type="EMBL" id="TVU70044.1"/>
    </source>
</evidence>
<dbReference type="SUPFAM" id="SSF56281">
    <property type="entry name" value="Metallo-hydrolase/oxidoreductase"/>
    <property type="match status" value="1"/>
</dbReference>
<dbReference type="InterPro" id="IPR017782">
    <property type="entry name" value="Hydroxyacylglutathione_Hdrlase"/>
</dbReference>
<dbReference type="UniPathway" id="UPA00619">
    <property type="reaction ID" value="UER00676"/>
</dbReference>
<protein>
    <recommendedName>
        <fullName evidence="7">Hydroxyacylglutathione hydrolase</fullName>
        <ecNumber evidence="7">3.1.2.6</ecNumber>
    </recommendedName>
    <alternativeName>
        <fullName evidence="7">Glyoxalase II</fullName>
        <shortName evidence="7">Glx II</shortName>
    </alternativeName>
</protein>
<feature type="binding site" evidence="7">
    <location>
        <position position="55"/>
    </location>
    <ligand>
        <name>Zn(2+)</name>
        <dbReference type="ChEBI" id="CHEBI:29105"/>
        <label>1</label>
    </ligand>
</feature>
<reference evidence="9 10" key="1">
    <citation type="submission" date="2019-07" db="EMBL/GenBank/DDBJ databases">
        <title>Diversity of Bacteria from Kongsfjorden, Arctic.</title>
        <authorList>
            <person name="Yu Y."/>
        </authorList>
    </citation>
    <scope>NUCLEOTIDE SEQUENCE [LARGE SCALE GENOMIC DNA]</scope>
    <source>
        <strain evidence="9 10">SM1923</strain>
    </source>
</reference>
<feature type="binding site" evidence="7">
    <location>
        <position position="57"/>
    </location>
    <ligand>
        <name>Zn(2+)</name>
        <dbReference type="ChEBI" id="CHEBI:29105"/>
        <label>1</label>
    </ligand>
</feature>
<dbReference type="STRING" id="553385.GCA_000591415_00009"/>
<dbReference type="Proteomes" id="UP000319941">
    <property type="component" value="Unassembled WGS sequence"/>
</dbReference>
<comment type="catalytic activity">
    <reaction evidence="1 7">
        <text>an S-(2-hydroxyacyl)glutathione + H2O = a 2-hydroxy carboxylate + glutathione + H(+)</text>
        <dbReference type="Rhea" id="RHEA:21864"/>
        <dbReference type="ChEBI" id="CHEBI:15377"/>
        <dbReference type="ChEBI" id="CHEBI:15378"/>
        <dbReference type="ChEBI" id="CHEBI:57925"/>
        <dbReference type="ChEBI" id="CHEBI:58896"/>
        <dbReference type="ChEBI" id="CHEBI:71261"/>
        <dbReference type="EC" id="3.1.2.6"/>
    </reaction>
</comment>
<feature type="binding site" evidence="7">
    <location>
        <position position="111"/>
    </location>
    <ligand>
        <name>Zn(2+)</name>
        <dbReference type="ChEBI" id="CHEBI:29105"/>
        <label>1</label>
    </ligand>
</feature>
<dbReference type="RefSeq" id="WP_024950466.1">
    <property type="nucleotide sequence ID" value="NZ_CAWOWR010000116.1"/>
</dbReference>
<dbReference type="PANTHER" id="PTHR43705">
    <property type="entry name" value="HYDROXYACYLGLUTATHIONE HYDROLASE"/>
    <property type="match status" value="1"/>
</dbReference>
<evidence type="ECO:0000256" key="1">
    <source>
        <dbReference type="ARBA" id="ARBA00001623"/>
    </source>
</evidence>
<gene>
    <name evidence="7 9" type="primary">gloB</name>
    <name evidence="9" type="ORF">FQP86_09515</name>
</gene>
<name>A0A558HLM4_9GAMM</name>
<dbReference type="Gene3D" id="3.60.15.10">
    <property type="entry name" value="Ribonuclease Z/Hydroxyacylglutathione hydrolase-like"/>
    <property type="match status" value="1"/>
</dbReference>
<dbReference type="Pfam" id="PF00753">
    <property type="entry name" value="Lactamase_B"/>
    <property type="match status" value="1"/>
</dbReference>
<dbReference type="Pfam" id="PF16123">
    <property type="entry name" value="HAGH_C"/>
    <property type="match status" value="1"/>
</dbReference>
<feature type="binding site" evidence="7">
    <location>
        <position position="169"/>
    </location>
    <ligand>
        <name>Zn(2+)</name>
        <dbReference type="ChEBI" id="CHEBI:29105"/>
        <label>2</label>
    </ligand>
</feature>
<dbReference type="HAMAP" id="MF_01374">
    <property type="entry name" value="Glyoxalase_2"/>
    <property type="match status" value="1"/>
</dbReference>
<organism evidence="9 10">
    <name type="scientific">Cobetia crustatorum</name>
    <dbReference type="NCBI Taxonomy" id="553385"/>
    <lineage>
        <taxon>Bacteria</taxon>
        <taxon>Pseudomonadati</taxon>
        <taxon>Pseudomonadota</taxon>
        <taxon>Gammaproteobacteria</taxon>
        <taxon>Oceanospirillales</taxon>
        <taxon>Halomonadaceae</taxon>
        <taxon>Cobetia</taxon>
    </lineage>
</organism>
<keyword evidence="5 7" id="KW-0378">Hydrolase</keyword>
<dbReference type="InterPro" id="IPR036866">
    <property type="entry name" value="RibonucZ/Hydroxyglut_hydro"/>
</dbReference>
<keyword evidence="10" id="KW-1185">Reference proteome</keyword>
<dbReference type="InterPro" id="IPR035680">
    <property type="entry name" value="Clx_II_MBL"/>
</dbReference>
<feature type="binding site" evidence="7">
    <location>
        <position position="60"/>
    </location>
    <ligand>
        <name>Zn(2+)</name>
        <dbReference type="ChEBI" id="CHEBI:29105"/>
        <label>2</label>
    </ligand>
</feature>
<dbReference type="SMART" id="SM00849">
    <property type="entry name" value="Lactamase_B"/>
    <property type="match status" value="1"/>
</dbReference>
<comment type="subunit">
    <text evidence="7">Monomer.</text>
</comment>
<evidence type="ECO:0000259" key="8">
    <source>
        <dbReference type="SMART" id="SM00849"/>
    </source>
</evidence>
<comment type="caution">
    <text evidence="9">The sequence shown here is derived from an EMBL/GenBank/DDBJ whole genome shotgun (WGS) entry which is preliminary data.</text>
</comment>
<dbReference type="CDD" id="cd07723">
    <property type="entry name" value="hydroxyacylglutathione_hydrolase_MBL-fold"/>
    <property type="match status" value="1"/>
</dbReference>
<dbReference type="GO" id="GO:0004416">
    <property type="term" value="F:hydroxyacylglutathione hydrolase activity"/>
    <property type="evidence" value="ECO:0007669"/>
    <property type="project" value="UniProtKB-UniRule"/>
</dbReference>
<dbReference type="NCBIfam" id="TIGR03413">
    <property type="entry name" value="GSH_gloB"/>
    <property type="match status" value="1"/>
</dbReference>
<keyword evidence="6 7" id="KW-0862">Zinc</keyword>
<dbReference type="PANTHER" id="PTHR43705:SF1">
    <property type="entry name" value="HYDROXYACYLGLUTATHIONE HYDROLASE GLOB"/>
    <property type="match status" value="1"/>
</dbReference>
<evidence type="ECO:0000256" key="5">
    <source>
        <dbReference type="ARBA" id="ARBA00022801"/>
    </source>
</evidence>
<dbReference type="GO" id="GO:0046872">
    <property type="term" value="F:metal ion binding"/>
    <property type="evidence" value="ECO:0007669"/>
    <property type="project" value="UniProtKB-KW"/>
</dbReference>
<proteinExistence type="inferred from homology"/>
<feature type="binding site" evidence="7">
    <location>
        <position position="59"/>
    </location>
    <ligand>
        <name>Zn(2+)</name>
        <dbReference type="ChEBI" id="CHEBI:29105"/>
        <label>2</label>
    </ligand>
</feature>
<keyword evidence="4 7" id="KW-0479">Metal-binding</keyword>
<dbReference type="EC" id="3.1.2.6" evidence="7"/>